<protein>
    <recommendedName>
        <fullName evidence="3">Leucine-rich repeat domain-containing protein</fullName>
    </recommendedName>
</protein>
<keyword evidence="2" id="KW-1185">Reference proteome</keyword>
<dbReference type="Pfam" id="PF13306">
    <property type="entry name" value="LRR_5"/>
    <property type="match status" value="1"/>
</dbReference>
<proteinExistence type="predicted"/>
<dbReference type="Proteomes" id="UP000018466">
    <property type="component" value="Unassembled WGS sequence"/>
</dbReference>
<gene>
    <name evidence="1" type="ORF">HMPREF9623_01447</name>
</gene>
<dbReference type="InterPro" id="IPR026906">
    <property type="entry name" value="LRR_5"/>
</dbReference>
<organism evidence="1 2">
    <name type="scientific">Stomatobaculum longum</name>
    <dbReference type="NCBI Taxonomy" id="796942"/>
    <lineage>
        <taxon>Bacteria</taxon>
        <taxon>Bacillati</taxon>
        <taxon>Bacillota</taxon>
        <taxon>Clostridia</taxon>
        <taxon>Lachnospirales</taxon>
        <taxon>Lachnospiraceae</taxon>
        <taxon>Stomatobaculum</taxon>
    </lineage>
</organism>
<comment type="caution">
    <text evidence="1">The sequence shown here is derived from an EMBL/GenBank/DDBJ whole genome shotgun (WGS) entry which is preliminary data.</text>
</comment>
<dbReference type="GeneID" id="86941828"/>
<dbReference type="Gene3D" id="3.80.10.10">
    <property type="entry name" value="Ribonuclease Inhibitor"/>
    <property type="match status" value="1"/>
</dbReference>
<evidence type="ECO:0008006" key="3">
    <source>
        <dbReference type="Google" id="ProtNLM"/>
    </source>
</evidence>
<dbReference type="InterPro" id="IPR032675">
    <property type="entry name" value="LRR_dom_sf"/>
</dbReference>
<reference evidence="1 2" key="1">
    <citation type="submission" date="2011-10" db="EMBL/GenBank/DDBJ databases">
        <title>The Genome Sequence of Lachnospiraceae bacterium ACC2.</title>
        <authorList>
            <consortium name="The Broad Institute Genome Sequencing Platform"/>
            <person name="Earl A."/>
            <person name="Ward D."/>
            <person name="Feldgarden M."/>
            <person name="Gevers D."/>
            <person name="Sizova M."/>
            <person name="Hazen A."/>
            <person name="Epstein S."/>
            <person name="Young S.K."/>
            <person name="Zeng Q."/>
            <person name="Gargeya S."/>
            <person name="Fitzgerald M."/>
            <person name="Haas B."/>
            <person name="Abouelleil A."/>
            <person name="Alvarado L."/>
            <person name="Arachchi H.M."/>
            <person name="Berlin A."/>
            <person name="Brown A."/>
            <person name="Chapman S.B."/>
            <person name="Chen Z."/>
            <person name="Dunbar C."/>
            <person name="Freedman E."/>
            <person name="Gearin G."/>
            <person name="Goldberg J."/>
            <person name="Griggs A."/>
            <person name="Gujja S."/>
            <person name="Heiman D."/>
            <person name="Howarth C."/>
            <person name="Larson L."/>
            <person name="Lui A."/>
            <person name="MacDonald P.J.P."/>
            <person name="Montmayeur A."/>
            <person name="Murphy C."/>
            <person name="Neiman D."/>
            <person name="Pearson M."/>
            <person name="Priest M."/>
            <person name="Roberts A."/>
            <person name="Saif S."/>
            <person name="Shea T."/>
            <person name="Shenoy N."/>
            <person name="Sisk P."/>
            <person name="Stolte C."/>
            <person name="Sykes S."/>
            <person name="Wortman J."/>
            <person name="Nusbaum C."/>
            <person name="Birren B."/>
        </authorList>
    </citation>
    <scope>NUCLEOTIDE SEQUENCE [LARGE SCALE GENOMIC DNA]</scope>
    <source>
        <strain evidence="1 2">ACC2</strain>
    </source>
</reference>
<evidence type="ECO:0000313" key="2">
    <source>
        <dbReference type="Proteomes" id="UP000018466"/>
    </source>
</evidence>
<name>A0AA36Y4W2_9FIRM</name>
<accession>A0AA36Y4W2</accession>
<dbReference type="AlphaFoldDB" id="A0AA36Y4W2"/>
<evidence type="ECO:0000313" key="1">
    <source>
        <dbReference type="EMBL" id="EHO16748.1"/>
    </source>
</evidence>
<dbReference type="EMBL" id="AGEL01000007">
    <property type="protein sequence ID" value="EHO16748.1"/>
    <property type="molecule type" value="Genomic_DNA"/>
</dbReference>
<sequence length="293" mass="33239">MFLFETAPDGSLVLSGVRDAGVALTVPDSRDGEAVRRVARGAFRELTGVRTLDFAPGITEIGDFACYGMPDLISVSLSETLTEVGDAVFRACDALQSVHYAAPQGNFYALRALLSEPEPAFRCELKLSDGEAELYFPSFQNEFDEDTMARAIHPRIEGCGYAFRECVTRREIDFFQYDRQFERAAAAEREVACRIAIGRLRYPYRLAEVRRKEYRDYLAAESETAAELAFRDWERSGDRERLLRVLSWLRRARLLSDEARRFALEEAGRAKLVELSADLLQGREQRQSTDFSL</sequence>
<dbReference type="RefSeq" id="WP_009533279.1">
    <property type="nucleotide sequence ID" value="NZ_CAJPPX010000096.1"/>
</dbReference>